<organism evidence="6">
    <name type="scientific">Ditylum brightwellii</name>
    <dbReference type="NCBI Taxonomy" id="49249"/>
    <lineage>
        <taxon>Eukaryota</taxon>
        <taxon>Sar</taxon>
        <taxon>Stramenopiles</taxon>
        <taxon>Ochrophyta</taxon>
        <taxon>Bacillariophyta</taxon>
        <taxon>Mediophyceae</taxon>
        <taxon>Lithodesmiophycidae</taxon>
        <taxon>Lithodesmiales</taxon>
        <taxon>Lithodesmiaceae</taxon>
        <taxon>Ditylum</taxon>
    </lineage>
</organism>
<sequence>MSNENEVGENVYKDLIGFLDANRSDLRTAATEAVIAVVDRDGMTNLIRHGVVKPLCKLASRESDDTNDQSNTNALTALLHLSSNGPSAPQCVEDIMDAGGVQRMTEIALSSSRSPSDNDGWRKRVNLSLALLANMTRTERGAVEFVGRSVPDEAIPTSKKIEDGEGEKKLSIPSRPTLPLLLSRFLSDTYVVANKEDEEKEEDKEEKKNDDENGDDPYQHFAAVLMNASQIEAGRKFIMRLNQEQKLTSSVLQKILPQLCSPNPTRRRGISGTIKNCCFDTDSSWWLLNEVNIAKYICYPLAGPEELDVDDKKGLDPDLWLEGPDKVREPDTMARLFLVESILLLCASGRKSREVLRKQKIYVILKMTDMVEESEDVSDRINECVQFLRRDEEGTEEGSSDLVAQEAFYGEGQRLALPAPSASTEVGVDNPEKDYDDVD</sequence>
<evidence type="ECO:0000259" key="4">
    <source>
        <dbReference type="Pfam" id="PF04063"/>
    </source>
</evidence>
<gene>
    <name evidence="6" type="ORF">DBRI00130_LOCUS9414</name>
</gene>
<dbReference type="InterPro" id="IPR007205">
    <property type="entry name" value="Protein_HGH1_N"/>
</dbReference>
<dbReference type="PANTHER" id="PTHR13387">
    <property type="entry name" value="PROTEIN HGH1 HOMOLOG"/>
    <property type="match status" value="1"/>
</dbReference>
<accession>A0A7S4QZI7</accession>
<dbReference type="EMBL" id="HBNS01011641">
    <property type="protein sequence ID" value="CAE4596764.1"/>
    <property type="molecule type" value="Transcribed_RNA"/>
</dbReference>
<dbReference type="InterPro" id="IPR011989">
    <property type="entry name" value="ARM-like"/>
</dbReference>
<feature type="domain" description="Protein HGH1 N-terminal" evidence="4">
    <location>
        <begin position="126"/>
        <end position="335"/>
    </location>
</feature>
<dbReference type="Pfam" id="PF04064">
    <property type="entry name" value="DUF384"/>
    <property type="match status" value="1"/>
</dbReference>
<feature type="region of interest" description="Disordered" evidence="3">
    <location>
        <begin position="193"/>
        <end position="217"/>
    </location>
</feature>
<feature type="domain" description="Protein HGH1 C-terminal" evidence="5">
    <location>
        <begin position="341"/>
        <end position="395"/>
    </location>
</feature>
<dbReference type="PANTHER" id="PTHR13387:SF9">
    <property type="entry name" value="PROTEIN HGH1 HOMOLOG"/>
    <property type="match status" value="1"/>
</dbReference>
<feature type="region of interest" description="Disordered" evidence="3">
    <location>
        <begin position="418"/>
        <end position="439"/>
    </location>
</feature>
<reference evidence="6" key="1">
    <citation type="submission" date="2021-01" db="EMBL/GenBank/DDBJ databases">
        <authorList>
            <person name="Corre E."/>
            <person name="Pelletier E."/>
            <person name="Niang G."/>
            <person name="Scheremetjew M."/>
            <person name="Finn R."/>
            <person name="Kale V."/>
            <person name="Holt S."/>
            <person name="Cochrane G."/>
            <person name="Meng A."/>
            <person name="Brown T."/>
            <person name="Cohen L."/>
        </authorList>
    </citation>
    <scope>NUCLEOTIDE SEQUENCE</scope>
    <source>
        <strain evidence="6">GSO104</strain>
    </source>
</reference>
<evidence type="ECO:0000259" key="5">
    <source>
        <dbReference type="Pfam" id="PF04064"/>
    </source>
</evidence>
<name>A0A7S4QZI7_9STRA</name>
<protein>
    <recommendedName>
        <fullName evidence="2">Protein HGH1 homolog</fullName>
    </recommendedName>
</protein>
<evidence type="ECO:0000256" key="3">
    <source>
        <dbReference type="SAM" id="MobiDB-lite"/>
    </source>
</evidence>
<comment type="similarity">
    <text evidence="1">Belongs to the HGH1 family.</text>
</comment>
<dbReference type="InterPro" id="IPR039717">
    <property type="entry name" value="Hgh1"/>
</dbReference>
<dbReference type="AlphaFoldDB" id="A0A7S4QZI7"/>
<dbReference type="InterPro" id="IPR016024">
    <property type="entry name" value="ARM-type_fold"/>
</dbReference>
<dbReference type="Gene3D" id="1.25.10.10">
    <property type="entry name" value="Leucine-rich Repeat Variant"/>
    <property type="match status" value="1"/>
</dbReference>
<evidence type="ECO:0000313" key="6">
    <source>
        <dbReference type="EMBL" id="CAE4596764.1"/>
    </source>
</evidence>
<dbReference type="SUPFAM" id="SSF48371">
    <property type="entry name" value="ARM repeat"/>
    <property type="match status" value="1"/>
</dbReference>
<dbReference type="Pfam" id="PF04063">
    <property type="entry name" value="DUF383"/>
    <property type="match status" value="1"/>
</dbReference>
<evidence type="ECO:0000256" key="2">
    <source>
        <dbReference type="ARBA" id="ARBA00014076"/>
    </source>
</evidence>
<evidence type="ECO:0000256" key="1">
    <source>
        <dbReference type="ARBA" id="ARBA00006712"/>
    </source>
</evidence>
<dbReference type="InterPro" id="IPR007206">
    <property type="entry name" value="Protein_HGH1_C"/>
</dbReference>
<proteinExistence type="inferred from homology"/>